<comment type="caution">
    <text evidence="1">The sequence shown here is derived from an EMBL/GenBank/DDBJ whole genome shotgun (WGS) entry which is preliminary data.</text>
</comment>
<name>A0A511R7E2_9DEIN</name>
<proteinExistence type="predicted"/>
<dbReference type="Proteomes" id="UP000321197">
    <property type="component" value="Unassembled WGS sequence"/>
</dbReference>
<protein>
    <submittedName>
        <fullName evidence="1">Uncharacterized protein</fullName>
    </submittedName>
</protein>
<evidence type="ECO:0000313" key="1">
    <source>
        <dbReference type="EMBL" id="GEM85127.1"/>
    </source>
</evidence>
<dbReference type="OrthoDB" id="25454at2"/>
<organism evidence="1 2">
    <name type="scientific">Meiothermus hypogaeus NBRC 106114</name>
    <dbReference type="NCBI Taxonomy" id="1227553"/>
    <lineage>
        <taxon>Bacteria</taxon>
        <taxon>Thermotogati</taxon>
        <taxon>Deinococcota</taxon>
        <taxon>Deinococci</taxon>
        <taxon>Thermales</taxon>
        <taxon>Thermaceae</taxon>
        <taxon>Meiothermus</taxon>
    </lineage>
</organism>
<reference evidence="1 2" key="1">
    <citation type="submission" date="2019-07" db="EMBL/GenBank/DDBJ databases">
        <title>Whole genome shotgun sequence of Meiothermus hypogaeus NBRC 106114.</title>
        <authorList>
            <person name="Hosoyama A."/>
            <person name="Uohara A."/>
            <person name="Ohji S."/>
            <person name="Ichikawa N."/>
        </authorList>
    </citation>
    <scope>NUCLEOTIDE SEQUENCE [LARGE SCALE GENOMIC DNA]</scope>
    <source>
        <strain evidence="1 2">NBRC 106114</strain>
    </source>
</reference>
<sequence>MPPRYPRLSRALLGLLEAGPWEGTPTSLYSDLEPHRVDPWPANPVSLSLWLKHHALEHGIQVEAWHTGARRVLRLGRAVNGLGGGGISQHSGMKSTQTGAFWSFPTWAALLEALPALLEVGEAYYTLSFDLGVSRTSQTVPTGWLYQVVERWAAQYPTPREVRIYRGEVEVSTVWPLA</sequence>
<dbReference type="RefSeq" id="WP_119340081.1">
    <property type="nucleotide sequence ID" value="NZ_BJXL01000177.1"/>
</dbReference>
<gene>
    <name evidence="1" type="ORF">MHY01S_32930</name>
</gene>
<dbReference type="EMBL" id="BJXL01000177">
    <property type="protein sequence ID" value="GEM85127.1"/>
    <property type="molecule type" value="Genomic_DNA"/>
</dbReference>
<evidence type="ECO:0000313" key="2">
    <source>
        <dbReference type="Proteomes" id="UP000321197"/>
    </source>
</evidence>
<accession>A0A511R7E2</accession>
<dbReference type="AlphaFoldDB" id="A0A511R7E2"/>